<keyword evidence="3" id="KW-1185">Reference proteome</keyword>
<dbReference type="NCBIfam" id="TIGR00254">
    <property type="entry name" value="GGDEF"/>
    <property type="match status" value="1"/>
</dbReference>
<dbReference type="Proteomes" id="UP000249890">
    <property type="component" value="Chromosome"/>
</dbReference>
<dbReference type="InterPro" id="IPR050469">
    <property type="entry name" value="Diguanylate_Cyclase"/>
</dbReference>
<feature type="domain" description="GGDEF" evidence="1">
    <location>
        <begin position="1"/>
        <end position="110"/>
    </location>
</feature>
<dbReference type="PANTHER" id="PTHR45138:SF9">
    <property type="entry name" value="DIGUANYLATE CYCLASE DGCM-RELATED"/>
    <property type="match status" value="1"/>
</dbReference>
<dbReference type="InterPro" id="IPR000160">
    <property type="entry name" value="GGDEF_dom"/>
</dbReference>
<dbReference type="PANTHER" id="PTHR45138">
    <property type="entry name" value="REGULATORY COMPONENTS OF SENSORY TRANSDUCTION SYSTEM"/>
    <property type="match status" value="1"/>
</dbReference>
<organism evidence="2 3">
    <name type="scientific">Paenibacillus donghaensis</name>
    <dbReference type="NCBI Taxonomy" id="414771"/>
    <lineage>
        <taxon>Bacteria</taxon>
        <taxon>Bacillati</taxon>
        <taxon>Bacillota</taxon>
        <taxon>Bacilli</taxon>
        <taxon>Bacillales</taxon>
        <taxon>Paenibacillaceae</taxon>
        <taxon>Paenibacillus</taxon>
    </lineage>
</organism>
<evidence type="ECO:0000313" key="3">
    <source>
        <dbReference type="Proteomes" id="UP000249890"/>
    </source>
</evidence>
<dbReference type="GO" id="GO:0005886">
    <property type="term" value="C:plasma membrane"/>
    <property type="evidence" value="ECO:0007669"/>
    <property type="project" value="TreeGrafter"/>
</dbReference>
<dbReference type="InterPro" id="IPR029787">
    <property type="entry name" value="Nucleotide_cyclase"/>
</dbReference>
<reference evidence="2 3" key="1">
    <citation type="submission" date="2017-06" db="EMBL/GenBank/DDBJ databases">
        <title>Complete genome sequence of Paenibacillus donghaensis KCTC 13049T isolated from East Sea sediment, South Korea.</title>
        <authorList>
            <person name="Jung B.K."/>
            <person name="Hong S.-J."/>
            <person name="Shin J.-H."/>
        </authorList>
    </citation>
    <scope>NUCLEOTIDE SEQUENCE [LARGE SCALE GENOMIC DNA]</scope>
    <source>
        <strain evidence="2 3">KCTC 13049</strain>
    </source>
</reference>
<evidence type="ECO:0000259" key="1">
    <source>
        <dbReference type="PROSITE" id="PS50887"/>
    </source>
</evidence>
<evidence type="ECO:0000313" key="2">
    <source>
        <dbReference type="EMBL" id="ASA19997.1"/>
    </source>
</evidence>
<dbReference type="GO" id="GO:0052621">
    <property type="term" value="F:diguanylate cyclase activity"/>
    <property type="evidence" value="ECO:0007669"/>
    <property type="project" value="TreeGrafter"/>
</dbReference>
<sequence>MGGGSGAERGCIQGYGDDWAERFCRPVRGEEFAVIFTDISLPEAYEAVEAMRGQMALMAHPYAGDKPITVSVGLCDYESGNGKELLFRKTDNALYTAKRNGKNAVVTASVSKDDEIFSYA</sequence>
<dbReference type="KEGG" id="pdh:B9T62_03775"/>
<dbReference type="InterPro" id="IPR043128">
    <property type="entry name" value="Rev_trsase/Diguanyl_cyclase"/>
</dbReference>
<dbReference type="Gene3D" id="3.30.70.270">
    <property type="match status" value="1"/>
</dbReference>
<name>A0A2Z2K5S7_9BACL</name>
<dbReference type="OrthoDB" id="9759607at2"/>
<dbReference type="PROSITE" id="PS50887">
    <property type="entry name" value="GGDEF"/>
    <property type="match status" value="1"/>
</dbReference>
<dbReference type="EMBL" id="CP021780">
    <property type="protein sequence ID" value="ASA19997.1"/>
    <property type="molecule type" value="Genomic_DNA"/>
</dbReference>
<dbReference type="Pfam" id="PF00990">
    <property type="entry name" value="GGDEF"/>
    <property type="match status" value="1"/>
</dbReference>
<accession>A0A2Z2K5S7</accession>
<dbReference type="AlphaFoldDB" id="A0A2Z2K5S7"/>
<dbReference type="SUPFAM" id="SSF55073">
    <property type="entry name" value="Nucleotide cyclase"/>
    <property type="match status" value="1"/>
</dbReference>
<dbReference type="GO" id="GO:1902201">
    <property type="term" value="P:negative regulation of bacterial-type flagellum-dependent cell motility"/>
    <property type="evidence" value="ECO:0007669"/>
    <property type="project" value="TreeGrafter"/>
</dbReference>
<proteinExistence type="predicted"/>
<protein>
    <recommendedName>
        <fullName evidence="1">GGDEF domain-containing protein</fullName>
    </recommendedName>
</protein>
<dbReference type="GO" id="GO:0043709">
    <property type="term" value="P:cell adhesion involved in single-species biofilm formation"/>
    <property type="evidence" value="ECO:0007669"/>
    <property type="project" value="TreeGrafter"/>
</dbReference>
<gene>
    <name evidence="2" type="ORF">B9T62_03775</name>
</gene>